<evidence type="ECO:0000259" key="4">
    <source>
        <dbReference type="PROSITE" id="PS51733"/>
    </source>
</evidence>
<proteinExistence type="predicted"/>
<dbReference type="PANTHER" id="PTHR12835">
    <property type="entry name" value="BIOTIN PROTEIN LIGASE"/>
    <property type="match status" value="1"/>
</dbReference>
<feature type="domain" description="BPL/LPL catalytic" evidence="4">
    <location>
        <begin position="34"/>
        <end position="220"/>
    </location>
</feature>
<keyword evidence="6" id="KW-1185">Reference proteome</keyword>
<accession>A0A917BHL6</accession>
<reference evidence="5" key="2">
    <citation type="submission" date="2020-09" db="EMBL/GenBank/DDBJ databases">
        <authorList>
            <person name="Sun Q."/>
            <person name="Zhou Y."/>
        </authorList>
    </citation>
    <scope>NUCLEOTIDE SEQUENCE</scope>
    <source>
        <strain evidence="5">CGMCC 1.16067</strain>
    </source>
</reference>
<comment type="caution">
    <text evidence="5">The sequence shown here is derived from an EMBL/GenBank/DDBJ whole genome shotgun (WGS) entry which is preliminary data.</text>
</comment>
<evidence type="ECO:0000256" key="1">
    <source>
        <dbReference type="ARBA" id="ARBA00022598"/>
    </source>
</evidence>
<organism evidence="5 6">
    <name type="scientific">Marmoricola endophyticus</name>
    <dbReference type="NCBI Taxonomy" id="2040280"/>
    <lineage>
        <taxon>Bacteria</taxon>
        <taxon>Bacillati</taxon>
        <taxon>Actinomycetota</taxon>
        <taxon>Actinomycetes</taxon>
        <taxon>Propionibacteriales</taxon>
        <taxon>Nocardioidaceae</taxon>
        <taxon>Marmoricola</taxon>
    </lineage>
</organism>
<dbReference type="GO" id="GO:0005737">
    <property type="term" value="C:cytoplasm"/>
    <property type="evidence" value="ECO:0007669"/>
    <property type="project" value="TreeGrafter"/>
</dbReference>
<dbReference type="Gene3D" id="3.30.930.10">
    <property type="entry name" value="Bira Bifunctional Protein, Domain 2"/>
    <property type="match status" value="1"/>
</dbReference>
<dbReference type="EC" id="6.3.4.15" evidence="3"/>
<dbReference type="PROSITE" id="PS51733">
    <property type="entry name" value="BPL_LPL_CATALYTIC"/>
    <property type="match status" value="1"/>
</dbReference>
<evidence type="ECO:0000256" key="3">
    <source>
        <dbReference type="ARBA" id="ARBA00024227"/>
    </source>
</evidence>
<protein>
    <recommendedName>
        <fullName evidence="3">biotin--[biotin carboxyl-carrier protein] ligase</fullName>
        <ecNumber evidence="3">6.3.4.15</ecNumber>
    </recommendedName>
</protein>
<dbReference type="InterPro" id="IPR003142">
    <property type="entry name" value="BPL_C"/>
</dbReference>
<name>A0A917BHL6_9ACTN</name>
<dbReference type="InterPro" id="IPR004408">
    <property type="entry name" value="Biotin_CoA_COase_ligase"/>
</dbReference>
<dbReference type="Pfam" id="PF02237">
    <property type="entry name" value="BPL_C"/>
    <property type="match status" value="1"/>
</dbReference>
<dbReference type="InterPro" id="IPR045864">
    <property type="entry name" value="aa-tRNA-synth_II/BPL/LPL"/>
</dbReference>
<dbReference type="Gene3D" id="2.30.30.100">
    <property type="match status" value="1"/>
</dbReference>
<dbReference type="PANTHER" id="PTHR12835:SF5">
    <property type="entry name" value="BIOTIN--PROTEIN LIGASE"/>
    <property type="match status" value="1"/>
</dbReference>
<gene>
    <name evidence="5" type="ORF">GCM10011519_12440</name>
</gene>
<evidence type="ECO:0000256" key="2">
    <source>
        <dbReference type="ARBA" id="ARBA00023267"/>
    </source>
</evidence>
<keyword evidence="2" id="KW-0092">Biotin</keyword>
<sequence length="290" mass="30127">MDVDVVGDLDAAESLLGLLRGRGCVAHLAGLSSGTAANLVPVPDQSPWRVQRLPESPSTNEVAAEAVRRGEPPGLVVVTDHQTAGRGRLDRRWETPAGVALTCSAVVDPGVPDAQWPWLPLAVGVACCEAVEELTGLAPGVKWPNDVLLEERKLAGILVERVLAPGGHPLAVLGIGVNVHQRELPVPTATSLALAGVQTTVEELLGALLARIGAGLGAWRAEGGPGALRASYVRRSVTLGRRVRAELPGGGVLEGRADRLDEHGRLVLTDDAGEPHVVGAGDVVHLRVTS</sequence>
<dbReference type="Pfam" id="PF03099">
    <property type="entry name" value="BPL_LplA_LipB"/>
    <property type="match status" value="1"/>
</dbReference>
<evidence type="ECO:0000313" key="5">
    <source>
        <dbReference type="EMBL" id="GGF40280.1"/>
    </source>
</evidence>
<dbReference type="EMBL" id="BMKQ01000001">
    <property type="protein sequence ID" value="GGF40280.1"/>
    <property type="molecule type" value="Genomic_DNA"/>
</dbReference>
<dbReference type="CDD" id="cd16442">
    <property type="entry name" value="BPL"/>
    <property type="match status" value="1"/>
</dbReference>
<dbReference type="SUPFAM" id="SSF55681">
    <property type="entry name" value="Class II aaRS and biotin synthetases"/>
    <property type="match status" value="1"/>
</dbReference>
<dbReference type="GO" id="GO:0004077">
    <property type="term" value="F:biotin--[biotin carboxyl-carrier protein] ligase activity"/>
    <property type="evidence" value="ECO:0007669"/>
    <property type="project" value="UniProtKB-EC"/>
</dbReference>
<dbReference type="AlphaFoldDB" id="A0A917BHL6"/>
<keyword evidence="1 5" id="KW-0436">Ligase</keyword>
<reference evidence="5" key="1">
    <citation type="journal article" date="2014" name="Int. J. Syst. Evol. Microbiol.">
        <title>Complete genome sequence of Corynebacterium casei LMG S-19264T (=DSM 44701T), isolated from a smear-ripened cheese.</title>
        <authorList>
            <consortium name="US DOE Joint Genome Institute (JGI-PGF)"/>
            <person name="Walter F."/>
            <person name="Albersmeier A."/>
            <person name="Kalinowski J."/>
            <person name="Ruckert C."/>
        </authorList>
    </citation>
    <scope>NUCLEOTIDE SEQUENCE</scope>
    <source>
        <strain evidence="5">CGMCC 1.16067</strain>
    </source>
</reference>
<dbReference type="NCBIfam" id="TIGR00121">
    <property type="entry name" value="birA_ligase"/>
    <property type="match status" value="1"/>
</dbReference>
<evidence type="ECO:0000313" key="6">
    <source>
        <dbReference type="Proteomes" id="UP000649179"/>
    </source>
</evidence>
<dbReference type="InterPro" id="IPR004143">
    <property type="entry name" value="BPL_LPL_catalytic"/>
</dbReference>
<dbReference type="Proteomes" id="UP000649179">
    <property type="component" value="Unassembled WGS sequence"/>
</dbReference>